<evidence type="ECO:0000259" key="9">
    <source>
        <dbReference type="PROSITE" id="PS50885"/>
    </source>
</evidence>
<dbReference type="SUPFAM" id="SSF58104">
    <property type="entry name" value="Methyl-accepting chemotaxis protein (MCP) signaling domain"/>
    <property type="match status" value="1"/>
</dbReference>
<keyword evidence="11" id="KW-1185">Reference proteome</keyword>
<dbReference type="Pfam" id="PF00672">
    <property type="entry name" value="HAMP"/>
    <property type="match status" value="1"/>
</dbReference>
<comment type="similarity">
    <text evidence="5">Belongs to the methyl-accepting chemotaxis (MCP) protein family.</text>
</comment>
<evidence type="ECO:0000256" key="6">
    <source>
        <dbReference type="PROSITE-ProRule" id="PRU00284"/>
    </source>
</evidence>
<feature type="domain" description="HAMP" evidence="9">
    <location>
        <begin position="218"/>
        <end position="271"/>
    </location>
</feature>
<dbReference type="GO" id="GO:0007165">
    <property type="term" value="P:signal transduction"/>
    <property type="evidence" value="ECO:0007669"/>
    <property type="project" value="UniProtKB-KW"/>
</dbReference>
<dbReference type="InterPro" id="IPR004089">
    <property type="entry name" value="MCPsignal_dom"/>
</dbReference>
<sequence length="576" mass="62862">MLRSIRFRLALLLLIPMFFFVLTAVMQLNTNSSNIGKMKNTLYEASFKSNNLVVQADRDMYQALRAYDLLRLAGLPPQDYEQFQKDFQENATQFNERLTDAAVILKANSMTELIDPETNQTAGALLSSLQTEINQWVQQTSANIEGHTATDIEQEKELSTMFDSTRGKIDILSDIINQYAVDQTAEMQRTNDSSQTITWISLSIEWLAILVLGYLLIRYMGRSINKALSKTTLVAAGNLQAMPEAKYRKDELGRLNQAIDAMIGRMRDLVGHITDNTHTVSASSIELSIGAKESAASSTNVAEHIQAVTEQAEMQTTIAEESSRAVEEMAIGVQRIAENTNSIADLSTRASDQAELGNSHMQSLKEQMESIFQGIQSLSKTVAQLNDKSEKIGQITENITSFANQTNILSLNASIEAARAGEHGRGFAVVAQEIRKLAAGSLESAEVISALIEETRGEIAKASGFMSATLSQSSEGEAKLSEVGQDFTAILEAVKQVAVQVHETSAITQQMSASSEEVAASMEQSATAAREVSGKTQEVAAATEEQLALAENISHASEQLRGIVESLKQSVSQFRL</sequence>
<feature type="domain" description="Methyl-accepting transducer" evidence="8">
    <location>
        <begin position="290"/>
        <end position="526"/>
    </location>
</feature>
<dbReference type="Gene3D" id="1.10.287.950">
    <property type="entry name" value="Methyl-accepting chemotaxis protein"/>
    <property type="match status" value="1"/>
</dbReference>
<dbReference type="PROSITE" id="PS50885">
    <property type="entry name" value="HAMP"/>
    <property type="match status" value="1"/>
</dbReference>
<dbReference type="PRINTS" id="PR00260">
    <property type="entry name" value="CHEMTRNSDUCR"/>
</dbReference>
<dbReference type="CDD" id="cd11386">
    <property type="entry name" value="MCP_signal"/>
    <property type="match status" value="1"/>
</dbReference>
<dbReference type="Proteomes" id="UP000574133">
    <property type="component" value="Unassembled WGS sequence"/>
</dbReference>
<accession>A0A841TBZ1</accession>
<evidence type="ECO:0000313" key="10">
    <source>
        <dbReference type="EMBL" id="MBB6676527.1"/>
    </source>
</evidence>
<comment type="caution">
    <text evidence="10">The sequence shown here is derived from an EMBL/GenBank/DDBJ whole genome shotgun (WGS) entry which is preliminary data.</text>
</comment>
<evidence type="ECO:0000259" key="8">
    <source>
        <dbReference type="PROSITE" id="PS50111"/>
    </source>
</evidence>
<evidence type="ECO:0000256" key="3">
    <source>
        <dbReference type="ARBA" id="ARBA00023136"/>
    </source>
</evidence>
<dbReference type="EMBL" id="JACJVN010000018">
    <property type="protein sequence ID" value="MBB6676527.1"/>
    <property type="molecule type" value="Genomic_DNA"/>
</dbReference>
<dbReference type="RefSeq" id="WP_185177819.1">
    <property type="nucleotide sequence ID" value="NZ_CBCSEP010000001.1"/>
</dbReference>
<evidence type="ECO:0000256" key="2">
    <source>
        <dbReference type="ARBA" id="ARBA00022475"/>
    </source>
</evidence>
<dbReference type="AlphaFoldDB" id="A0A841TBZ1"/>
<protein>
    <submittedName>
        <fullName evidence="10">HAMP domain-containing protein</fullName>
    </submittedName>
</protein>
<keyword evidence="3" id="KW-0472">Membrane</keyword>
<dbReference type="SMART" id="SM00304">
    <property type="entry name" value="HAMP"/>
    <property type="match status" value="1"/>
</dbReference>
<reference evidence="10 11" key="1">
    <citation type="submission" date="2020-08" db="EMBL/GenBank/DDBJ databases">
        <title>Cohnella phylogeny.</title>
        <authorList>
            <person name="Dunlap C."/>
        </authorList>
    </citation>
    <scope>NUCLEOTIDE SEQUENCE [LARGE SCALE GENOMIC DNA]</scope>
    <source>
        <strain evidence="10 11">DSM 103658</strain>
    </source>
</reference>
<name>A0A841TBZ1_9BACL</name>
<dbReference type="InterPro" id="IPR003660">
    <property type="entry name" value="HAMP_dom"/>
</dbReference>
<proteinExistence type="inferred from homology"/>
<keyword evidence="4 6" id="KW-0807">Transducer</keyword>
<dbReference type="GO" id="GO:0005886">
    <property type="term" value="C:plasma membrane"/>
    <property type="evidence" value="ECO:0007669"/>
    <property type="project" value="UniProtKB-SubCell"/>
</dbReference>
<evidence type="ECO:0000256" key="7">
    <source>
        <dbReference type="SAM" id="MobiDB-lite"/>
    </source>
</evidence>
<feature type="region of interest" description="Disordered" evidence="7">
    <location>
        <begin position="518"/>
        <end position="537"/>
    </location>
</feature>
<dbReference type="GO" id="GO:0006935">
    <property type="term" value="P:chemotaxis"/>
    <property type="evidence" value="ECO:0007669"/>
    <property type="project" value="InterPro"/>
</dbReference>
<dbReference type="GO" id="GO:0004888">
    <property type="term" value="F:transmembrane signaling receptor activity"/>
    <property type="evidence" value="ECO:0007669"/>
    <property type="project" value="InterPro"/>
</dbReference>
<comment type="subcellular location">
    <subcellularLocation>
        <location evidence="1">Cell membrane</location>
    </subcellularLocation>
</comment>
<evidence type="ECO:0000313" key="11">
    <source>
        <dbReference type="Proteomes" id="UP000574133"/>
    </source>
</evidence>
<dbReference type="Gene3D" id="6.10.340.10">
    <property type="match status" value="1"/>
</dbReference>
<dbReference type="InterPro" id="IPR004090">
    <property type="entry name" value="Chemotax_Me-accpt_rcpt"/>
</dbReference>
<organism evidence="10 11">
    <name type="scientific">Cohnella lubricantis</name>
    <dbReference type="NCBI Taxonomy" id="2163172"/>
    <lineage>
        <taxon>Bacteria</taxon>
        <taxon>Bacillati</taxon>
        <taxon>Bacillota</taxon>
        <taxon>Bacilli</taxon>
        <taxon>Bacillales</taxon>
        <taxon>Paenibacillaceae</taxon>
        <taxon>Cohnella</taxon>
    </lineage>
</organism>
<evidence type="ECO:0000256" key="1">
    <source>
        <dbReference type="ARBA" id="ARBA00004236"/>
    </source>
</evidence>
<dbReference type="PANTHER" id="PTHR32089:SF112">
    <property type="entry name" value="LYSOZYME-LIKE PROTEIN-RELATED"/>
    <property type="match status" value="1"/>
</dbReference>
<keyword evidence="2" id="KW-1003">Cell membrane</keyword>
<dbReference type="PANTHER" id="PTHR32089">
    <property type="entry name" value="METHYL-ACCEPTING CHEMOTAXIS PROTEIN MCPB"/>
    <property type="match status" value="1"/>
</dbReference>
<dbReference type="Pfam" id="PF00015">
    <property type="entry name" value="MCPsignal"/>
    <property type="match status" value="1"/>
</dbReference>
<dbReference type="PROSITE" id="PS50111">
    <property type="entry name" value="CHEMOTAXIS_TRANSDUC_2"/>
    <property type="match status" value="1"/>
</dbReference>
<gene>
    <name evidence="10" type="ORF">H4Q31_04205</name>
</gene>
<evidence type="ECO:0000256" key="4">
    <source>
        <dbReference type="ARBA" id="ARBA00023224"/>
    </source>
</evidence>
<dbReference type="SMART" id="SM00283">
    <property type="entry name" value="MA"/>
    <property type="match status" value="1"/>
</dbReference>
<evidence type="ECO:0000256" key="5">
    <source>
        <dbReference type="ARBA" id="ARBA00029447"/>
    </source>
</evidence>